<organism evidence="3 4">
    <name type="scientific">Tepidimonas charontis</name>
    <dbReference type="NCBI Taxonomy" id="2267262"/>
    <lineage>
        <taxon>Bacteria</taxon>
        <taxon>Pseudomonadati</taxon>
        <taxon>Pseudomonadota</taxon>
        <taxon>Betaproteobacteria</taxon>
        <taxon>Burkholderiales</taxon>
        <taxon>Tepidimonas</taxon>
    </lineage>
</organism>
<dbReference type="InterPro" id="IPR036626">
    <property type="entry name" value="GpW_sf"/>
</dbReference>
<evidence type="ECO:0000259" key="2">
    <source>
        <dbReference type="Pfam" id="PF13511"/>
    </source>
</evidence>
<comment type="caution">
    <text evidence="3">The sequence shown here is derived from an EMBL/GenBank/DDBJ whole genome shotgun (WGS) entry which is preliminary data.</text>
</comment>
<dbReference type="EMBL" id="VJON01000011">
    <property type="protein sequence ID" value="TSE35080.1"/>
    <property type="molecule type" value="Genomic_DNA"/>
</dbReference>
<dbReference type="RefSeq" id="WP_161595457.1">
    <property type="nucleotide sequence ID" value="NZ_VJON01000011.1"/>
</dbReference>
<dbReference type="AlphaFoldDB" id="A0A554XGX1"/>
<name>A0A554XGX1_9BURK</name>
<dbReference type="Proteomes" id="UP000318294">
    <property type="component" value="Unassembled WGS sequence"/>
</dbReference>
<keyword evidence="4" id="KW-1185">Reference proteome</keyword>
<dbReference type="Pfam" id="PF13511">
    <property type="entry name" value="DUF4124"/>
    <property type="match status" value="1"/>
</dbReference>
<evidence type="ECO:0000313" key="4">
    <source>
        <dbReference type="Proteomes" id="UP000318294"/>
    </source>
</evidence>
<feature type="compositionally biased region" description="Low complexity" evidence="1">
    <location>
        <begin position="64"/>
        <end position="88"/>
    </location>
</feature>
<dbReference type="SUPFAM" id="SSF64210">
    <property type="entry name" value="Head-to-tail joining protein W, gpW"/>
    <property type="match status" value="1"/>
</dbReference>
<gene>
    <name evidence="3" type="ORF">Tchar_01013</name>
</gene>
<sequence length="172" mass="18270">MNLPPLRGSVWAFRSGWSLVACLALAVPVRAADVWIWLDERGQRIYSDRPPPPTVPAQRVLRQPGPRAVAPAPADAAAAASAAAAPAAPGAPTPAGPQAPAADDERARQAQEKRNAEIRAENCQRARAGLATLQAGGRLVTVDAQGRRVTMTPEMKAAEQARLEQAVREYCR</sequence>
<accession>A0A554XGX1</accession>
<evidence type="ECO:0000256" key="1">
    <source>
        <dbReference type="SAM" id="MobiDB-lite"/>
    </source>
</evidence>
<proteinExistence type="predicted"/>
<dbReference type="InterPro" id="IPR025392">
    <property type="entry name" value="DUF4124"/>
</dbReference>
<feature type="compositionally biased region" description="Basic and acidic residues" evidence="1">
    <location>
        <begin position="103"/>
        <end position="121"/>
    </location>
</feature>
<feature type="region of interest" description="Disordered" evidence="1">
    <location>
        <begin position="45"/>
        <end position="121"/>
    </location>
</feature>
<evidence type="ECO:0000313" key="3">
    <source>
        <dbReference type="EMBL" id="TSE35080.1"/>
    </source>
</evidence>
<feature type="domain" description="DUF4124" evidence="2">
    <location>
        <begin position="21"/>
        <end position="76"/>
    </location>
</feature>
<dbReference type="OrthoDB" id="9181422at2"/>
<dbReference type="GO" id="GO:0019058">
    <property type="term" value="P:viral life cycle"/>
    <property type="evidence" value="ECO:0007669"/>
    <property type="project" value="InterPro"/>
</dbReference>
<protein>
    <recommendedName>
        <fullName evidence="2">DUF4124 domain-containing protein</fullName>
    </recommendedName>
</protein>
<reference evidence="3 4" key="1">
    <citation type="submission" date="2019-07" db="EMBL/GenBank/DDBJ databases">
        <title>Tepidimonas charontis SPSP-6 draft genome.</title>
        <authorList>
            <person name="Da Costa M.S."/>
            <person name="Froufe H.J.C."/>
            <person name="Egas C."/>
            <person name="Albuquerque L."/>
        </authorList>
    </citation>
    <scope>NUCLEOTIDE SEQUENCE [LARGE SCALE GENOMIC DNA]</scope>
    <source>
        <strain evidence="3 4">SPSP-6</strain>
    </source>
</reference>